<dbReference type="Gene3D" id="2.160.20.10">
    <property type="entry name" value="Single-stranded right-handed beta-helix, Pectin lyase-like"/>
    <property type="match status" value="1"/>
</dbReference>
<dbReference type="InterPro" id="IPR012334">
    <property type="entry name" value="Pectin_lyas_fold"/>
</dbReference>
<dbReference type="EMBL" id="LRIE01000078">
    <property type="protein sequence ID" value="KZM34660.1"/>
    <property type="molecule type" value="Genomic_DNA"/>
</dbReference>
<dbReference type="PATRIC" id="fig|43678.3.peg.2820"/>
<dbReference type="SUPFAM" id="SSF51126">
    <property type="entry name" value="Pectin lyase-like"/>
    <property type="match status" value="2"/>
</dbReference>
<organism evidence="2 3">
    <name type="scientific">Oerskovia enterophila</name>
    <dbReference type="NCBI Taxonomy" id="43678"/>
    <lineage>
        <taxon>Bacteria</taxon>
        <taxon>Bacillati</taxon>
        <taxon>Actinomycetota</taxon>
        <taxon>Actinomycetes</taxon>
        <taxon>Micrococcales</taxon>
        <taxon>Cellulomonadaceae</taxon>
        <taxon>Oerskovia</taxon>
    </lineage>
</organism>
<comment type="caution">
    <text evidence="2">The sequence shown here is derived from an EMBL/GenBank/DDBJ whole genome shotgun (WGS) entry which is preliminary data.</text>
</comment>
<dbReference type="Proteomes" id="UP000076447">
    <property type="component" value="Unassembled WGS sequence"/>
</dbReference>
<feature type="compositionally biased region" description="Low complexity" evidence="1">
    <location>
        <begin position="10"/>
        <end position="22"/>
    </location>
</feature>
<feature type="region of interest" description="Disordered" evidence="1">
    <location>
        <begin position="1"/>
        <end position="27"/>
    </location>
</feature>
<evidence type="ECO:0000313" key="3">
    <source>
        <dbReference type="Proteomes" id="UP000076447"/>
    </source>
</evidence>
<reference evidence="2 3" key="1">
    <citation type="submission" date="2016-01" db="EMBL/GenBank/DDBJ databases">
        <title>Genome sequence of Oerskovia enterophila VJag, an agar and cellulose degrading bacterium.</title>
        <authorList>
            <person name="Poehlein A."/>
            <person name="Jag V."/>
            <person name="Bengelsdorf F."/>
            <person name="Duerre P."/>
            <person name="Daniel R."/>
        </authorList>
    </citation>
    <scope>NUCLEOTIDE SEQUENCE [LARGE SCALE GENOMIC DNA]</scope>
    <source>
        <strain evidence="2 3">VJag</strain>
    </source>
</reference>
<evidence type="ECO:0000313" key="2">
    <source>
        <dbReference type="EMBL" id="KZM34660.1"/>
    </source>
</evidence>
<dbReference type="PROSITE" id="PS51318">
    <property type="entry name" value="TAT"/>
    <property type="match status" value="1"/>
</dbReference>
<accession>A0A163QY71</accession>
<name>A0A163QY71_9CELL</name>
<proteinExistence type="predicted"/>
<evidence type="ECO:0008006" key="4">
    <source>
        <dbReference type="Google" id="ProtNLM"/>
    </source>
</evidence>
<dbReference type="InterPro" id="IPR006311">
    <property type="entry name" value="TAT_signal"/>
</dbReference>
<evidence type="ECO:0000256" key="1">
    <source>
        <dbReference type="SAM" id="MobiDB-lite"/>
    </source>
</evidence>
<dbReference type="InterPro" id="IPR011050">
    <property type="entry name" value="Pectin_lyase_fold/virulence"/>
</dbReference>
<gene>
    <name evidence="2" type="ORF">OJAG_26950</name>
</gene>
<dbReference type="AlphaFoldDB" id="A0A163QY71"/>
<protein>
    <recommendedName>
        <fullName evidence="4">Peptidase C14</fullName>
    </recommendedName>
</protein>
<dbReference type="RefSeq" id="WP_231907793.1">
    <property type="nucleotide sequence ID" value="NZ_LRIE01000078.1"/>
</dbReference>
<sequence length="759" mass="80704">MKTPLTARESAAAPDLSPDSDPTTPSRRGLLRVAGMGALAATAFALSTSTAPAALAAPLGLSKDSEPDDELTVATSVAQLVGWRAKKIDHGTVVRLLGHATPGDGAARLVRYDAKSTATPNGGTVLAPQDLGAAGLGPGRWHTLHTGTGDFRWFGIFGADAPTGSADDALDALVNDPTVSRIEGHTELNFVRRHIYARSDLELDFGGRTITTEGIERNAHDNPFGAVMFFQGTVTDVTQQRTLVETMPDQRDVFEVADSTAFAVGDWWTVQVDPRPGGGRDERELQRLVQVTEVVDAAHVRVNYRNGWELAPGRVLEWRKVVPVEQVHVRNMTFVGAGPYDGPLDGELPDDRELSGSHPVAYEFAVRCDVSDVHGSRTWWPVIMRRWNTFFATERCSVANPPTVFYGGAGYLTQQIYCLYGRVADCRSHNARHLNDLTASAYCLVENCHGDGDDQGGNPFTTHGQYEHDLVFQGNSGLMDIANSGAQWGISAKRITVKQHVASWFTVSTKITDLTLEDVHVVARSTFDQQGSLTVNADGVQMRGCTASFFAVAQRSNLSKRPNVIEDCHFSLPVASVLHQTPVANPVHFVRTSFTGFDGTILRGAGPVTFTDCTFVGSTDEASPAAPALVGSADVTISGGTLTGTGIQLSGVRDQRLTVRGTELSGTTTAGALVSRAAGPGAVQVDLRGATLATSGTTAHVTLTSGADALTAVGTRFSGGRYDLAPATRVLQSGCVEQGVDRTGFPEGDHVLVTDSLAL</sequence>